<sequence>MSSSGFHIIPFTQDGSSVLPPRNFMLVGQYLESPSKQYKLILEADANLVLYDNGVKIWVADSTVPYTYVDDRPNSDLANCFYMQGGAFLVDHVHSRTWIALTSWIPVKEQNGRPDRTYLQLQDDGNIVLIDGVPMWARFGFTPTAAPTPHVFYPDHGTGPLPTFPAWSWTF</sequence>
<keyword evidence="3" id="KW-1185">Reference proteome</keyword>
<name>A0ABS0UFZ7_9PSED</name>
<dbReference type="RefSeq" id="WP_198721265.1">
    <property type="nucleotide sequence ID" value="NZ_JAEIKU010000175.1"/>
</dbReference>
<dbReference type="EMBL" id="JAEILG010000019">
    <property type="protein sequence ID" value="MBI6564502.1"/>
    <property type="molecule type" value="Genomic_DNA"/>
</dbReference>
<dbReference type="InterPro" id="IPR001480">
    <property type="entry name" value="Bulb-type_lectin_dom"/>
</dbReference>
<comment type="caution">
    <text evidence="2">The sequence shown here is derived from an EMBL/GenBank/DDBJ whole genome shotgun (WGS) entry which is preliminary data.</text>
</comment>
<evidence type="ECO:0000313" key="3">
    <source>
        <dbReference type="Proteomes" id="UP000648914"/>
    </source>
</evidence>
<dbReference type="Proteomes" id="UP000648914">
    <property type="component" value="Unassembled WGS sequence"/>
</dbReference>
<protein>
    <recommendedName>
        <fullName evidence="1">Bulb-type lectin domain-containing protein</fullName>
    </recommendedName>
</protein>
<reference evidence="2 3" key="1">
    <citation type="submission" date="2020-12" db="EMBL/GenBank/DDBJ databases">
        <title>Comparative genomic insights into the epidemiology and virulence of plant pathogenic Pseudomonads from Turkey.</title>
        <authorList>
            <person name="Dillon M."/>
            <person name="Ruiz-Bedoya T."/>
            <person name="Bendalovic-Torma C."/>
            <person name="Guttman K.M."/>
            <person name="Kwak H."/>
            <person name="Middleton M.A."/>
            <person name="Wang P.W."/>
            <person name="Horuz S."/>
            <person name="Aysan Y."/>
            <person name="Guttman D.S."/>
        </authorList>
    </citation>
    <scope>NUCLEOTIDE SEQUENCE [LARGE SCALE GENOMIC DNA]</scope>
    <source>
        <strain evidence="2 3">S5_IA_2b</strain>
    </source>
</reference>
<proteinExistence type="predicted"/>
<gene>
    <name evidence="2" type="ORF">YA0852_10385</name>
</gene>
<dbReference type="SUPFAM" id="SSF51110">
    <property type="entry name" value="alpha-D-mannose-specific plant lectins"/>
    <property type="match status" value="1"/>
</dbReference>
<organism evidence="2 3">
    <name type="scientific">Pseudomonas synxantha</name>
    <dbReference type="NCBI Taxonomy" id="47883"/>
    <lineage>
        <taxon>Bacteria</taxon>
        <taxon>Pseudomonadati</taxon>
        <taxon>Pseudomonadota</taxon>
        <taxon>Gammaproteobacteria</taxon>
        <taxon>Pseudomonadales</taxon>
        <taxon>Pseudomonadaceae</taxon>
        <taxon>Pseudomonas</taxon>
    </lineage>
</organism>
<feature type="domain" description="Bulb-type lectin" evidence="1">
    <location>
        <begin position="16"/>
        <end position="142"/>
    </location>
</feature>
<evidence type="ECO:0000313" key="2">
    <source>
        <dbReference type="EMBL" id="MBI6564502.1"/>
    </source>
</evidence>
<evidence type="ECO:0000259" key="1">
    <source>
        <dbReference type="PROSITE" id="PS50927"/>
    </source>
</evidence>
<dbReference type="Gene3D" id="2.90.10.10">
    <property type="entry name" value="Bulb-type lectin domain"/>
    <property type="match status" value="2"/>
</dbReference>
<accession>A0ABS0UFZ7</accession>
<dbReference type="InterPro" id="IPR036426">
    <property type="entry name" value="Bulb-type_lectin_dom_sf"/>
</dbReference>
<dbReference type="PROSITE" id="PS50927">
    <property type="entry name" value="BULB_LECTIN"/>
    <property type="match status" value="1"/>
</dbReference>